<dbReference type="Gene3D" id="1.20.1740.10">
    <property type="entry name" value="Amino acid/polyamine transporter I"/>
    <property type="match status" value="1"/>
</dbReference>
<sequence length="511" mass="54151">MSTHEGGDERSSSPSPEQQNDTRHDEPVRTCASPPEGPTTSTEPGADHLESGLKPRHVTMISIAGVIGAGLFVGSANAIKLAGPAAIISYAAAGLVVVLVMRMLGEMATVNPDTGSFSVYADRALGKWAGFSIGWLYWWAWALIIPVEATAGATILTNWIDWPQWVFAFLITAILTATNLVSVGNYGEFEFWFALVKVVVIIAFIAVGLLAILGLLPTSDVSGLSGLTANGFFGDGLGGIFAAMLTTTTTYLGTEIVTIAAAESKNPVSGIRRAVNSVIWRISIFYLGSIFVVVALVNWRSPKLAEVGSYQFTLETIGLGRLTTLLDLAILTAVASCLNSALYTASRMAFSLGQRGDAPAAFGRTNSRGVPVAAILASVVVGFFCVGLNYVLPDKIFGYLLSTAGCAALFVYLCISFTQLRSRRAMDAAGVAVRVRMWLFPGLTYATIAFIVLVLVMMAFDPGQRQNLWFSLAVAAVVLVASFVRHGFSGGSDREIVEAAEEGIAETSDSV</sequence>
<name>A0ABN2B0N8_9MICO</name>
<keyword evidence="6 8" id="KW-0472">Membrane</keyword>
<keyword evidence="4" id="KW-0029">Amino-acid transport</keyword>
<feature type="transmembrane region" description="Helical" evidence="8">
    <location>
        <begin position="236"/>
        <end position="257"/>
    </location>
</feature>
<dbReference type="Proteomes" id="UP001501288">
    <property type="component" value="Unassembled WGS sequence"/>
</dbReference>
<feature type="transmembrane region" description="Helical" evidence="8">
    <location>
        <begin position="396"/>
        <end position="417"/>
    </location>
</feature>
<feature type="domain" description="Amino acid permease/ SLC12A" evidence="9">
    <location>
        <begin position="57"/>
        <end position="477"/>
    </location>
</feature>
<keyword evidence="2" id="KW-0813">Transport</keyword>
<evidence type="ECO:0000256" key="8">
    <source>
        <dbReference type="SAM" id="Phobius"/>
    </source>
</evidence>
<feature type="transmembrane region" description="Helical" evidence="8">
    <location>
        <begin position="85"/>
        <end position="104"/>
    </location>
</feature>
<dbReference type="PIRSF" id="PIRSF006060">
    <property type="entry name" value="AA_transporter"/>
    <property type="match status" value="1"/>
</dbReference>
<dbReference type="InterPro" id="IPR004840">
    <property type="entry name" value="Amino_acid_permease_CS"/>
</dbReference>
<comment type="caution">
    <text evidence="10">The sequence shown here is derived from an EMBL/GenBank/DDBJ whole genome shotgun (WGS) entry which is preliminary data.</text>
</comment>
<evidence type="ECO:0000256" key="7">
    <source>
        <dbReference type="SAM" id="MobiDB-lite"/>
    </source>
</evidence>
<dbReference type="Pfam" id="PF00324">
    <property type="entry name" value="AA_permease"/>
    <property type="match status" value="1"/>
</dbReference>
<comment type="subcellular location">
    <subcellularLocation>
        <location evidence="1">Membrane</location>
        <topology evidence="1">Multi-pass membrane protein</topology>
    </subcellularLocation>
</comment>
<organism evidence="10 11">
    <name type="scientific">Dermacoccus barathri</name>
    <dbReference type="NCBI Taxonomy" id="322601"/>
    <lineage>
        <taxon>Bacteria</taxon>
        <taxon>Bacillati</taxon>
        <taxon>Actinomycetota</taxon>
        <taxon>Actinomycetes</taxon>
        <taxon>Micrococcales</taxon>
        <taxon>Dermacoccaceae</taxon>
        <taxon>Dermacoccus</taxon>
    </lineage>
</organism>
<dbReference type="PANTHER" id="PTHR43495">
    <property type="entry name" value="GABA PERMEASE"/>
    <property type="match status" value="1"/>
</dbReference>
<feature type="transmembrane region" description="Helical" evidence="8">
    <location>
        <begin position="165"/>
        <end position="184"/>
    </location>
</feature>
<feature type="transmembrane region" description="Helical" evidence="8">
    <location>
        <begin position="319"/>
        <end position="345"/>
    </location>
</feature>
<feature type="transmembrane region" description="Helical" evidence="8">
    <location>
        <begin position="466"/>
        <end position="484"/>
    </location>
</feature>
<evidence type="ECO:0000256" key="1">
    <source>
        <dbReference type="ARBA" id="ARBA00004141"/>
    </source>
</evidence>
<evidence type="ECO:0000256" key="4">
    <source>
        <dbReference type="ARBA" id="ARBA00022970"/>
    </source>
</evidence>
<dbReference type="EMBL" id="BAAANV010000006">
    <property type="protein sequence ID" value="GAA1531536.1"/>
    <property type="molecule type" value="Genomic_DNA"/>
</dbReference>
<feature type="transmembrane region" description="Helical" evidence="8">
    <location>
        <begin position="191"/>
        <end position="216"/>
    </location>
</feature>
<evidence type="ECO:0000313" key="10">
    <source>
        <dbReference type="EMBL" id="GAA1531536.1"/>
    </source>
</evidence>
<keyword evidence="3 8" id="KW-0812">Transmembrane</keyword>
<evidence type="ECO:0000259" key="9">
    <source>
        <dbReference type="Pfam" id="PF00324"/>
    </source>
</evidence>
<protein>
    <submittedName>
        <fullName evidence="10">GABA permease</fullName>
    </submittedName>
</protein>
<dbReference type="PANTHER" id="PTHR43495:SF5">
    <property type="entry name" value="GAMMA-AMINOBUTYRIC ACID PERMEASE"/>
    <property type="match status" value="1"/>
</dbReference>
<gene>
    <name evidence="10" type="primary">gabP_1</name>
    <name evidence="10" type="ORF">GCM10009762_02200</name>
</gene>
<feature type="transmembrane region" description="Helical" evidence="8">
    <location>
        <begin position="278"/>
        <end position="299"/>
    </location>
</feature>
<feature type="transmembrane region" description="Helical" evidence="8">
    <location>
        <begin position="370"/>
        <end position="390"/>
    </location>
</feature>
<feature type="compositionally biased region" description="Low complexity" evidence="7">
    <location>
        <begin position="32"/>
        <end position="44"/>
    </location>
</feature>
<accession>A0ABN2B0N8</accession>
<dbReference type="PROSITE" id="PS00218">
    <property type="entry name" value="AMINO_ACID_PERMEASE_1"/>
    <property type="match status" value="1"/>
</dbReference>
<feature type="transmembrane region" description="Helical" evidence="8">
    <location>
        <begin position="438"/>
        <end position="460"/>
    </location>
</feature>
<evidence type="ECO:0000256" key="2">
    <source>
        <dbReference type="ARBA" id="ARBA00022448"/>
    </source>
</evidence>
<evidence type="ECO:0000256" key="3">
    <source>
        <dbReference type="ARBA" id="ARBA00022692"/>
    </source>
</evidence>
<feature type="transmembrane region" description="Helical" evidence="8">
    <location>
        <begin position="125"/>
        <end position="145"/>
    </location>
</feature>
<reference evidence="10 11" key="1">
    <citation type="journal article" date="2019" name="Int. J. Syst. Evol. Microbiol.">
        <title>The Global Catalogue of Microorganisms (GCM) 10K type strain sequencing project: providing services to taxonomists for standard genome sequencing and annotation.</title>
        <authorList>
            <consortium name="The Broad Institute Genomics Platform"/>
            <consortium name="The Broad Institute Genome Sequencing Center for Infectious Disease"/>
            <person name="Wu L."/>
            <person name="Ma J."/>
        </authorList>
    </citation>
    <scope>NUCLEOTIDE SEQUENCE [LARGE SCALE GENOMIC DNA]</scope>
    <source>
        <strain evidence="10 11">JCM 14588</strain>
    </source>
</reference>
<evidence type="ECO:0000313" key="11">
    <source>
        <dbReference type="Proteomes" id="UP001501288"/>
    </source>
</evidence>
<keyword evidence="5 8" id="KW-1133">Transmembrane helix</keyword>
<keyword evidence="11" id="KW-1185">Reference proteome</keyword>
<dbReference type="InterPro" id="IPR004841">
    <property type="entry name" value="AA-permease/SLC12A_dom"/>
</dbReference>
<evidence type="ECO:0000256" key="5">
    <source>
        <dbReference type="ARBA" id="ARBA00022989"/>
    </source>
</evidence>
<feature type="region of interest" description="Disordered" evidence="7">
    <location>
        <begin position="1"/>
        <end position="51"/>
    </location>
</feature>
<evidence type="ECO:0000256" key="6">
    <source>
        <dbReference type="ARBA" id="ARBA00023136"/>
    </source>
</evidence>
<proteinExistence type="predicted"/>
<feature type="compositionally biased region" description="Basic and acidic residues" evidence="7">
    <location>
        <begin position="1"/>
        <end position="11"/>
    </location>
</feature>
<feature type="transmembrane region" description="Helical" evidence="8">
    <location>
        <begin position="58"/>
        <end position="79"/>
    </location>
</feature>
<dbReference type="RefSeq" id="WP_346029409.1">
    <property type="nucleotide sequence ID" value="NZ_BAAANV010000006.1"/>
</dbReference>